<dbReference type="InterPro" id="IPR051393">
    <property type="entry name" value="ABC_transporter_permease"/>
</dbReference>
<keyword evidence="5 7" id="KW-1133">Transmembrane helix</keyword>
<evidence type="ECO:0000313" key="9">
    <source>
        <dbReference type="EMBL" id="MDQ0415781.1"/>
    </source>
</evidence>
<accession>A0ABU0G1U2</accession>
<reference evidence="9 10" key="1">
    <citation type="submission" date="2023-07" db="EMBL/GenBank/DDBJ databases">
        <title>Genomic Encyclopedia of Type Strains, Phase IV (KMG-IV): sequencing the most valuable type-strain genomes for metagenomic binning, comparative biology and taxonomic classification.</title>
        <authorList>
            <person name="Goeker M."/>
        </authorList>
    </citation>
    <scope>NUCLEOTIDE SEQUENCE [LARGE SCALE GENOMIC DNA]</scope>
    <source>
        <strain evidence="9 10">DSM 19598</strain>
    </source>
</reference>
<evidence type="ECO:0000256" key="1">
    <source>
        <dbReference type="ARBA" id="ARBA00004651"/>
    </source>
</evidence>
<dbReference type="InterPro" id="IPR035906">
    <property type="entry name" value="MetI-like_sf"/>
</dbReference>
<dbReference type="EMBL" id="JAUSUN010000050">
    <property type="protein sequence ID" value="MDQ0415781.1"/>
    <property type="molecule type" value="Genomic_DNA"/>
</dbReference>
<comment type="subcellular location">
    <subcellularLocation>
        <location evidence="1 7">Cell membrane</location>
        <topology evidence="1 7">Multi-pass membrane protein</topology>
    </subcellularLocation>
</comment>
<feature type="transmembrane region" description="Helical" evidence="7">
    <location>
        <begin position="111"/>
        <end position="135"/>
    </location>
</feature>
<keyword evidence="4 7" id="KW-0812">Transmembrane</keyword>
<evidence type="ECO:0000256" key="2">
    <source>
        <dbReference type="ARBA" id="ARBA00022448"/>
    </source>
</evidence>
<keyword evidence="3" id="KW-1003">Cell membrane</keyword>
<evidence type="ECO:0000256" key="4">
    <source>
        <dbReference type="ARBA" id="ARBA00022692"/>
    </source>
</evidence>
<feature type="transmembrane region" description="Helical" evidence="7">
    <location>
        <begin position="39"/>
        <end position="65"/>
    </location>
</feature>
<keyword evidence="6 7" id="KW-0472">Membrane</keyword>
<dbReference type="CDD" id="cd06261">
    <property type="entry name" value="TM_PBP2"/>
    <property type="match status" value="1"/>
</dbReference>
<feature type="transmembrane region" description="Helical" evidence="7">
    <location>
        <begin position="266"/>
        <end position="291"/>
    </location>
</feature>
<dbReference type="PROSITE" id="PS50928">
    <property type="entry name" value="ABC_TM1"/>
    <property type="match status" value="1"/>
</dbReference>
<protein>
    <submittedName>
        <fullName evidence="9">Multiple sugar transport system permease protein</fullName>
    </submittedName>
</protein>
<evidence type="ECO:0000256" key="5">
    <source>
        <dbReference type="ARBA" id="ARBA00022989"/>
    </source>
</evidence>
<evidence type="ECO:0000256" key="7">
    <source>
        <dbReference type="RuleBase" id="RU363032"/>
    </source>
</evidence>
<dbReference type="InterPro" id="IPR000515">
    <property type="entry name" value="MetI-like"/>
</dbReference>
<feature type="domain" description="ABC transmembrane type-1" evidence="8">
    <location>
        <begin position="107"/>
        <end position="349"/>
    </location>
</feature>
<proteinExistence type="inferred from homology"/>
<dbReference type="PANTHER" id="PTHR30193">
    <property type="entry name" value="ABC TRANSPORTER PERMEASE PROTEIN"/>
    <property type="match status" value="1"/>
</dbReference>
<comment type="caution">
    <text evidence="9">The sequence shown here is derived from an EMBL/GenBank/DDBJ whole genome shotgun (WGS) entry which is preliminary data.</text>
</comment>
<gene>
    <name evidence="9" type="ORF">J2S25_004013</name>
</gene>
<evidence type="ECO:0000256" key="6">
    <source>
        <dbReference type="ARBA" id="ARBA00023136"/>
    </source>
</evidence>
<feature type="transmembrane region" description="Helical" evidence="7">
    <location>
        <begin position="220"/>
        <end position="245"/>
    </location>
</feature>
<keyword evidence="10" id="KW-1185">Reference proteome</keyword>
<dbReference type="SUPFAM" id="SSF161098">
    <property type="entry name" value="MetI-like"/>
    <property type="match status" value="1"/>
</dbReference>
<keyword evidence="2 7" id="KW-0813">Transport</keyword>
<feature type="transmembrane region" description="Helical" evidence="7">
    <location>
        <begin position="322"/>
        <end position="348"/>
    </location>
</feature>
<evidence type="ECO:0000259" key="8">
    <source>
        <dbReference type="PROSITE" id="PS50928"/>
    </source>
</evidence>
<dbReference type="Proteomes" id="UP001242313">
    <property type="component" value="Unassembled WGS sequence"/>
</dbReference>
<sequence>MIGKICSRSFMKCQDLFKNLFRNQQREYSIKKQQIKLGILYSLPALALLLLFRFWPMFFGVYISFWKWGYFPEEFIGFQNYVQMFTRDIVYIDPIFGLKIGNLGQSLLVTIYYGVGTIPISLVLSFLISYFLFHYFKKRGQGVFRTIFFLPYITSQVAAIMVFKWIFHQNVGVANAGLTAVGLPAQNWTSDPEPILSKLLTLIGLEWPSTIPIELGGPSLALLIIMLFAIWSSIGFNIVILLAGLSSIPKELYDAAKVDGANMFQLMRNVTLPLVSPMLFLLLIVSVIGSFESFNAFYVFSGGEGGPLGTTMSLPLYIFRNFYAYGQVGYASALSVLLFMIIFLLTLLQRRMLEKRVHYDR</sequence>
<comment type="similarity">
    <text evidence="7">Belongs to the binding-protein-dependent transport system permease family.</text>
</comment>
<evidence type="ECO:0000313" key="10">
    <source>
        <dbReference type="Proteomes" id="UP001242313"/>
    </source>
</evidence>
<evidence type="ECO:0000256" key="3">
    <source>
        <dbReference type="ARBA" id="ARBA00022475"/>
    </source>
</evidence>
<feature type="transmembrane region" description="Helical" evidence="7">
    <location>
        <begin position="147"/>
        <end position="167"/>
    </location>
</feature>
<organism evidence="9 10">
    <name type="scientific">Mesobacillus stamsii</name>
    <dbReference type="NCBI Taxonomy" id="225347"/>
    <lineage>
        <taxon>Bacteria</taxon>
        <taxon>Bacillati</taxon>
        <taxon>Bacillota</taxon>
        <taxon>Bacilli</taxon>
        <taxon>Bacillales</taxon>
        <taxon>Bacillaceae</taxon>
        <taxon>Mesobacillus</taxon>
    </lineage>
</organism>
<dbReference type="PANTHER" id="PTHR30193:SF37">
    <property type="entry name" value="INNER MEMBRANE ABC TRANSPORTER PERMEASE PROTEIN YCJO"/>
    <property type="match status" value="1"/>
</dbReference>
<dbReference type="RefSeq" id="WP_307192688.1">
    <property type="nucleotide sequence ID" value="NZ_JAUSUN010000050.1"/>
</dbReference>
<dbReference type="Gene3D" id="1.10.3720.10">
    <property type="entry name" value="MetI-like"/>
    <property type="match status" value="1"/>
</dbReference>
<name>A0ABU0G1U2_9BACI</name>
<keyword evidence="9" id="KW-0762">Sugar transport</keyword>
<dbReference type="Pfam" id="PF00528">
    <property type="entry name" value="BPD_transp_1"/>
    <property type="match status" value="1"/>
</dbReference>